<dbReference type="AlphaFoldDB" id="D2BH67"/>
<dbReference type="EMBL" id="CP001827">
    <property type="protein sequence ID" value="ACZ61667.1"/>
    <property type="molecule type" value="Genomic_DNA"/>
</dbReference>
<name>D2BH67_DEHMV</name>
<evidence type="ECO:0000256" key="1">
    <source>
        <dbReference type="SAM" id="Phobius"/>
    </source>
</evidence>
<gene>
    <name evidence="2" type="ordered locus">DhcVS_514</name>
</gene>
<protein>
    <recommendedName>
        <fullName evidence="4">DUF4282 domain-containing protein</fullName>
    </recommendedName>
</protein>
<evidence type="ECO:0008006" key="4">
    <source>
        <dbReference type="Google" id="ProtNLM"/>
    </source>
</evidence>
<dbReference type="eggNOG" id="ENOG5030T0G">
    <property type="taxonomic scope" value="Bacteria"/>
</dbReference>
<keyword evidence="1" id="KW-0812">Transmembrane</keyword>
<feature type="transmembrane region" description="Helical" evidence="1">
    <location>
        <begin position="48"/>
        <end position="69"/>
    </location>
</feature>
<organism evidence="2 3">
    <name type="scientific">Dehalococcoides mccartyi (strain VS)</name>
    <dbReference type="NCBI Taxonomy" id="311424"/>
    <lineage>
        <taxon>Bacteria</taxon>
        <taxon>Bacillati</taxon>
        <taxon>Chloroflexota</taxon>
        <taxon>Dehalococcoidia</taxon>
        <taxon>Dehalococcoidales</taxon>
        <taxon>Dehalococcoidaceae</taxon>
        <taxon>Dehalococcoides</taxon>
    </lineage>
</organism>
<evidence type="ECO:0000313" key="3">
    <source>
        <dbReference type="Proteomes" id="UP000002506"/>
    </source>
</evidence>
<reference evidence="2 3" key="1">
    <citation type="journal article" date="2009" name="PLoS Genet.">
        <title>Localized plasticity in the streamlined genomes of vinyl chloride respiring Dehalococcoides.</title>
        <authorList>
            <person name="McMurdie P.J."/>
            <person name="Behrens S.F."/>
            <person name="Muller J.A."/>
            <person name="Goke J."/>
            <person name="Ritalahti K.M."/>
            <person name="Wagner R."/>
            <person name="Goltsman E."/>
            <person name="Lapidus A."/>
            <person name="Holmes S."/>
            <person name="Loffler F.E."/>
            <person name="Spormann A.M."/>
        </authorList>
    </citation>
    <scope>NUCLEOTIDE SEQUENCE [LARGE SCALE GENOMIC DNA]</scope>
    <source>
        <strain evidence="2 3">VS</strain>
    </source>
</reference>
<dbReference type="HOGENOM" id="CLU_166673_0_0_0"/>
<keyword evidence="1" id="KW-0472">Membrane</keyword>
<accession>D2BH67</accession>
<dbReference type="RefSeq" id="WP_012881832.1">
    <property type="nucleotide sequence ID" value="NC_013552.1"/>
</dbReference>
<dbReference type="Proteomes" id="UP000002506">
    <property type="component" value="Chromosome"/>
</dbReference>
<feature type="transmembrane region" description="Helical" evidence="1">
    <location>
        <begin position="12"/>
        <end position="42"/>
    </location>
</feature>
<sequence>MRSRYPALQIIIIVLKILAVLITLTGIVISIGIMVGASIISFDIATSFGVFAGIMGILGSLIIGVLIFASAELIQCFIDIERNTRKTVHILNSK</sequence>
<proteinExistence type="predicted"/>
<dbReference type="KEGG" id="dev:DhcVS_514"/>
<keyword evidence="1" id="KW-1133">Transmembrane helix</keyword>
<evidence type="ECO:0000313" key="2">
    <source>
        <dbReference type="EMBL" id="ACZ61667.1"/>
    </source>
</evidence>